<sequence>VQVVAVSSNTVYLFRIIHGTGTMAAAEAAGQYTEAPFFKESPPSKGSPLDLVQERIPVSHKIWIRVKNATDNATIDFLSGIHEYPLT</sequence>
<proteinExistence type="predicted"/>
<accession>A0A0F9ES76</accession>
<reference evidence="1" key="1">
    <citation type="journal article" date="2015" name="Nature">
        <title>Complex archaea that bridge the gap between prokaryotes and eukaryotes.</title>
        <authorList>
            <person name="Spang A."/>
            <person name="Saw J.H."/>
            <person name="Jorgensen S.L."/>
            <person name="Zaremba-Niedzwiedzka K."/>
            <person name="Martijn J."/>
            <person name="Lind A.E."/>
            <person name="van Eijk R."/>
            <person name="Schleper C."/>
            <person name="Guy L."/>
            <person name="Ettema T.J."/>
        </authorList>
    </citation>
    <scope>NUCLEOTIDE SEQUENCE</scope>
</reference>
<protein>
    <submittedName>
        <fullName evidence="1">Uncharacterized protein</fullName>
    </submittedName>
</protein>
<comment type="caution">
    <text evidence="1">The sequence shown here is derived from an EMBL/GenBank/DDBJ whole genome shotgun (WGS) entry which is preliminary data.</text>
</comment>
<dbReference type="AlphaFoldDB" id="A0A0F9ES76"/>
<organism evidence="1">
    <name type="scientific">marine sediment metagenome</name>
    <dbReference type="NCBI Taxonomy" id="412755"/>
    <lineage>
        <taxon>unclassified sequences</taxon>
        <taxon>metagenomes</taxon>
        <taxon>ecological metagenomes</taxon>
    </lineage>
</organism>
<dbReference type="EMBL" id="LAZR01026302">
    <property type="protein sequence ID" value="KKL69161.1"/>
    <property type="molecule type" value="Genomic_DNA"/>
</dbReference>
<gene>
    <name evidence="1" type="ORF">LCGC14_2117690</name>
</gene>
<evidence type="ECO:0000313" key="1">
    <source>
        <dbReference type="EMBL" id="KKL69161.1"/>
    </source>
</evidence>
<name>A0A0F9ES76_9ZZZZ</name>
<feature type="non-terminal residue" evidence="1">
    <location>
        <position position="1"/>
    </location>
</feature>